<dbReference type="RefSeq" id="WP_148979020.1">
    <property type="nucleotide sequence ID" value="NZ_JBNILM010000002.1"/>
</dbReference>
<sequence length="76" mass="8681">MDLLLWITIGFIIIGFAVLISMKKGMESKLAFISANTESEESSTKARSIIWWIYGATGWGVASMFLVVWCFHHYFE</sequence>
<keyword evidence="1" id="KW-0472">Membrane</keyword>
<evidence type="ECO:0000313" key="3">
    <source>
        <dbReference type="Proteomes" id="UP000324517"/>
    </source>
</evidence>
<name>A0A5D4TCU8_9BACI</name>
<keyword evidence="1" id="KW-1133">Transmembrane helix</keyword>
<accession>A0A5D4TCU8</accession>
<protein>
    <submittedName>
        <fullName evidence="2">Uncharacterized protein</fullName>
    </submittedName>
</protein>
<dbReference type="Proteomes" id="UP000324517">
    <property type="component" value="Unassembled WGS sequence"/>
</dbReference>
<keyword evidence="1" id="KW-0812">Transmembrane</keyword>
<evidence type="ECO:0000256" key="1">
    <source>
        <dbReference type="SAM" id="Phobius"/>
    </source>
</evidence>
<dbReference type="AlphaFoldDB" id="A0A5D4TCU8"/>
<feature type="transmembrane region" description="Helical" evidence="1">
    <location>
        <begin position="6"/>
        <end position="22"/>
    </location>
</feature>
<gene>
    <name evidence="2" type="ORF">FZC75_08795</name>
</gene>
<reference evidence="2 3" key="1">
    <citation type="submission" date="2019-08" db="EMBL/GenBank/DDBJ databases">
        <title>Bacillus genomes from the desert of Cuatro Cienegas, Coahuila.</title>
        <authorList>
            <person name="Olmedo-Alvarez G."/>
        </authorList>
    </citation>
    <scope>NUCLEOTIDE SEQUENCE [LARGE SCALE GENOMIC DNA]</scope>
    <source>
        <strain evidence="2 3">CH98b_3T</strain>
    </source>
</reference>
<dbReference type="EMBL" id="VTET01000003">
    <property type="protein sequence ID" value="TYS73139.1"/>
    <property type="molecule type" value="Genomic_DNA"/>
</dbReference>
<proteinExistence type="predicted"/>
<comment type="caution">
    <text evidence="2">The sequence shown here is derived from an EMBL/GenBank/DDBJ whole genome shotgun (WGS) entry which is preliminary data.</text>
</comment>
<evidence type="ECO:0000313" key="2">
    <source>
        <dbReference type="EMBL" id="TYS73139.1"/>
    </source>
</evidence>
<dbReference type="OrthoDB" id="2429101at2"/>
<feature type="transmembrane region" description="Helical" evidence="1">
    <location>
        <begin position="49"/>
        <end position="75"/>
    </location>
</feature>
<organism evidence="2 3">
    <name type="scientific">Sutcliffiella horikoshii</name>
    <dbReference type="NCBI Taxonomy" id="79883"/>
    <lineage>
        <taxon>Bacteria</taxon>
        <taxon>Bacillati</taxon>
        <taxon>Bacillota</taxon>
        <taxon>Bacilli</taxon>
        <taxon>Bacillales</taxon>
        <taxon>Bacillaceae</taxon>
        <taxon>Sutcliffiella</taxon>
    </lineage>
</organism>